<evidence type="ECO:0000313" key="3">
    <source>
        <dbReference type="Proteomes" id="UP000663090"/>
    </source>
</evidence>
<protein>
    <submittedName>
        <fullName evidence="2">Uncharacterized protein</fullName>
    </submittedName>
</protein>
<sequence>MKWIASSILGMAVVGAGYATAQGSESPIVATPPVGQKSPPMIGQTLTAPGGGALYFGIADGVEQWLALPGEKRPYEGALIITQRSGSTTDFKFIWGGLNCATFTRPTPGQIAMLADAVQSRAFIGVEARGGSSTVPPCLVGFVIYNK</sequence>
<feature type="signal peptide" evidence="1">
    <location>
        <begin position="1"/>
        <end position="21"/>
    </location>
</feature>
<keyword evidence="3" id="KW-1185">Reference proteome</keyword>
<proteinExistence type="predicted"/>
<gene>
    <name evidence="2" type="ORF">JY572_00090</name>
</gene>
<evidence type="ECO:0000313" key="2">
    <source>
        <dbReference type="EMBL" id="QSQ14536.1"/>
    </source>
</evidence>
<dbReference type="EMBL" id="CP071091">
    <property type="protein sequence ID" value="QSQ14536.1"/>
    <property type="molecule type" value="Genomic_DNA"/>
</dbReference>
<feature type="chain" id="PRO_5045698307" evidence="1">
    <location>
        <begin position="22"/>
        <end position="147"/>
    </location>
</feature>
<name>A0ABX7NAU0_9BACT</name>
<evidence type="ECO:0000256" key="1">
    <source>
        <dbReference type="SAM" id="SignalP"/>
    </source>
</evidence>
<reference evidence="2 3" key="1">
    <citation type="submission" date="2021-02" db="EMBL/GenBank/DDBJ databases">
        <title>De Novo genome assembly of isolated myxobacteria.</title>
        <authorList>
            <person name="Stevens D.C."/>
        </authorList>
    </citation>
    <scope>NUCLEOTIDE SEQUENCE [LARGE SCALE GENOMIC DNA]</scope>
    <source>
        <strain evidence="2 3">SCHIC003</strain>
    </source>
</reference>
<dbReference type="RefSeq" id="WP_206716310.1">
    <property type="nucleotide sequence ID" value="NZ_CP071091.1"/>
</dbReference>
<accession>A0ABX7NAU0</accession>
<organism evidence="2 3">
    <name type="scientific">Myxococcus landrumensis</name>
    <dbReference type="NCBI Taxonomy" id="2813577"/>
    <lineage>
        <taxon>Bacteria</taxon>
        <taxon>Pseudomonadati</taxon>
        <taxon>Myxococcota</taxon>
        <taxon>Myxococcia</taxon>
        <taxon>Myxococcales</taxon>
        <taxon>Cystobacterineae</taxon>
        <taxon>Myxococcaceae</taxon>
        <taxon>Myxococcus</taxon>
    </lineage>
</organism>
<dbReference type="Proteomes" id="UP000663090">
    <property type="component" value="Chromosome"/>
</dbReference>
<keyword evidence="1" id="KW-0732">Signal</keyword>